<organism evidence="2 3">
    <name type="scientific">Rhodopirellula islandica</name>
    <dbReference type="NCBI Taxonomy" id="595434"/>
    <lineage>
        <taxon>Bacteria</taxon>
        <taxon>Pseudomonadati</taxon>
        <taxon>Planctomycetota</taxon>
        <taxon>Planctomycetia</taxon>
        <taxon>Pirellulales</taxon>
        <taxon>Pirellulaceae</taxon>
        <taxon>Rhodopirellula</taxon>
    </lineage>
</organism>
<dbReference type="OrthoDB" id="275330at2"/>
<evidence type="ECO:0000259" key="1">
    <source>
        <dbReference type="Pfam" id="PF07179"/>
    </source>
</evidence>
<dbReference type="EMBL" id="LECT01000007">
    <property type="protein sequence ID" value="KLU06980.1"/>
    <property type="molecule type" value="Genomic_DNA"/>
</dbReference>
<dbReference type="Pfam" id="PF07179">
    <property type="entry name" value="SseB"/>
    <property type="match status" value="1"/>
</dbReference>
<dbReference type="RefSeq" id="WP_047812824.1">
    <property type="nucleotide sequence ID" value="NZ_LECT01000007.1"/>
</dbReference>
<dbReference type="AlphaFoldDB" id="A0A0J1BKB8"/>
<gene>
    <name evidence="2" type="ORF">RISK_000781</name>
</gene>
<name>A0A0J1BKB8_RHOIS</name>
<reference evidence="2" key="1">
    <citation type="submission" date="2015-05" db="EMBL/GenBank/DDBJ databases">
        <title>Permanent draft genome of Rhodopirellula islandicus K833.</title>
        <authorList>
            <person name="Kizina J."/>
            <person name="Richter M."/>
            <person name="Glockner F.O."/>
            <person name="Harder J."/>
        </authorList>
    </citation>
    <scope>NUCLEOTIDE SEQUENCE [LARGE SCALE GENOMIC DNA]</scope>
    <source>
        <strain evidence="2">K833</strain>
    </source>
</reference>
<keyword evidence="3" id="KW-1185">Reference proteome</keyword>
<accession>A0A0J1BKB8</accession>
<protein>
    <recommendedName>
        <fullName evidence="1">SseB protein N-terminal domain-containing protein</fullName>
    </recommendedName>
</protein>
<evidence type="ECO:0000313" key="2">
    <source>
        <dbReference type="EMBL" id="KLU06980.1"/>
    </source>
</evidence>
<feature type="domain" description="SseB protein N-terminal" evidence="1">
    <location>
        <begin position="18"/>
        <end position="122"/>
    </location>
</feature>
<dbReference type="Proteomes" id="UP000036367">
    <property type="component" value="Unassembled WGS sequence"/>
</dbReference>
<comment type="caution">
    <text evidence="2">The sequence shown here is derived from an EMBL/GenBank/DDBJ whole genome shotgun (WGS) entry which is preliminary data.</text>
</comment>
<dbReference type="PATRIC" id="fig|595434.4.peg.758"/>
<proteinExistence type="predicted"/>
<dbReference type="InterPro" id="IPR009839">
    <property type="entry name" value="SseB_N"/>
</dbReference>
<evidence type="ECO:0000313" key="3">
    <source>
        <dbReference type="Proteomes" id="UP000036367"/>
    </source>
</evidence>
<sequence>MPADPDLDTNECRTAIEQRDAACLADCLMAHSYVLIHLREEDPSDELGALTAELEGTPYLVAFTGQAQAAEFVELRADLFGDDEVGGFIVDGETLLDYVADGHGLLLNADLKSMCRVDAELISDVLDELNLD</sequence>